<protein>
    <submittedName>
        <fullName evidence="10">ABC transporter ATP-binding protein</fullName>
    </submittedName>
</protein>
<dbReference type="InterPro" id="IPR039421">
    <property type="entry name" value="Type_1_exporter"/>
</dbReference>
<gene>
    <name evidence="10" type="ORF">FE392_05110</name>
</gene>
<dbReference type="InterPro" id="IPR027417">
    <property type="entry name" value="P-loop_NTPase"/>
</dbReference>
<evidence type="ECO:0000256" key="2">
    <source>
        <dbReference type="ARBA" id="ARBA00022692"/>
    </source>
</evidence>
<evidence type="ECO:0000259" key="8">
    <source>
        <dbReference type="PROSITE" id="PS50893"/>
    </source>
</evidence>
<evidence type="ECO:0000313" key="11">
    <source>
        <dbReference type="Proteomes" id="UP001271890"/>
    </source>
</evidence>
<keyword evidence="4 10" id="KW-0067">ATP-binding</keyword>
<evidence type="ECO:0000256" key="5">
    <source>
        <dbReference type="ARBA" id="ARBA00022989"/>
    </source>
</evidence>
<evidence type="ECO:0000259" key="9">
    <source>
        <dbReference type="PROSITE" id="PS50929"/>
    </source>
</evidence>
<name>A0ABU4S6N4_9GAMM</name>
<dbReference type="PROSITE" id="PS50929">
    <property type="entry name" value="ABC_TM1F"/>
    <property type="match status" value="1"/>
</dbReference>
<evidence type="ECO:0000256" key="3">
    <source>
        <dbReference type="ARBA" id="ARBA00022741"/>
    </source>
</evidence>
<feature type="transmembrane region" description="Helical" evidence="7">
    <location>
        <begin position="279"/>
        <end position="299"/>
    </location>
</feature>
<dbReference type="PROSITE" id="PS00211">
    <property type="entry name" value="ABC_TRANSPORTER_1"/>
    <property type="match status" value="1"/>
</dbReference>
<feature type="transmembrane region" description="Helical" evidence="7">
    <location>
        <begin position="20"/>
        <end position="48"/>
    </location>
</feature>
<dbReference type="InterPro" id="IPR003439">
    <property type="entry name" value="ABC_transporter-like_ATP-bd"/>
</dbReference>
<dbReference type="InterPro" id="IPR017871">
    <property type="entry name" value="ABC_transporter-like_CS"/>
</dbReference>
<dbReference type="PANTHER" id="PTHR24221">
    <property type="entry name" value="ATP-BINDING CASSETTE SUB-FAMILY B"/>
    <property type="match status" value="1"/>
</dbReference>
<comment type="subcellular location">
    <subcellularLocation>
        <location evidence="1">Cell membrane</location>
        <topology evidence="1">Multi-pass membrane protein</topology>
    </subcellularLocation>
</comment>
<dbReference type="Pfam" id="PF00664">
    <property type="entry name" value="ABC_membrane"/>
    <property type="match status" value="1"/>
</dbReference>
<dbReference type="EMBL" id="VCDN01000018">
    <property type="protein sequence ID" value="MDX7986716.1"/>
    <property type="molecule type" value="Genomic_DNA"/>
</dbReference>
<feature type="transmembrane region" description="Helical" evidence="7">
    <location>
        <begin position="252"/>
        <end position="273"/>
    </location>
</feature>
<dbReference type="GO" id="GO:0005524">
    <property type="term" value="F:ATP binding"/>
    <property type="evidence" value="ECO:0007669"/>
    <property type="project" value="UniProtKB-KW"/>
</dbReference>
<feature type="transmembrane region" description="Helical" evidence="7">
    <location>
        <begin position="68"/>
        <end position="94"/>
    </location>
</feature>
<dbReference type="PROSITE" id="PS50893">
    <property type="entry name" value="ABC_TRANSPORTER_2"/>
    <property type="match status" value="1"/>
</dbReference>
<dbReference type="RefSeq" id="WP_319929160.1">
    <property type="nucleotide sequence ID" value="NZ_VCDN01000018.1"/>
</dbReference>
<evidence type="ECO:0000256" key="1">
    <source>
        <dbReference type="ARBA" id="ARBA00004651"/>
    </source>
</evidence>
<dbReference type="PANTHER" id="PTHR24221:SF423">
    <property type="entry name" value="ABC TRANSPORTER"/>
    <property type="match status" value="1"/>
</dbReference>
<keyword evidence="5 7" id="KW-1133">Transmembrane helix</keyword>
<dbReference type="InterPro" id="IPR036640">
    <property type="entry name" value="ABC1_TM_sf"/>
</dbReference>
<comment type="caution">
    <text evidence="10">The sequence shown here is derived from an EMBL/GenBank/DDBJ whole genome shotgun (WGS) entry which is preliminary data.</text>
</comment>
<keyword evidence="2 7" id="KW-0812">Transmembrane</keyword>
<keyword evidence="11" id="KW-1185">Reference proteome</keyword>
<dbReference type="InterPro" id="IPR011527">
    <property type="entry name" value="ABC1_TM_dom"/>
</dbReference>
<feature type="transmembrane region" description="Helical" evidence="7">
    <location>
        <begin position="164"/>
        <end position="183"/>
    </location>
</feature>
<evidence type="ECO:0000256" key="6">
    <source>
        <dbReference type="ARBA" id="ARBA00023136"/>
    </source>
</evidence>
<feature type="transmembrane region" description="Helical" evidence="7">
    <location>
        <begin position="135"/>
        <end position="158"/>
    </location>
</feature>
<evidence type="ECO:0000256" key="7">
    <source>
        <dbReference type="SAM" id="Phobius"/>
    </source>
</evidence>
<feature type="domain" description="ABC transmembrane type-1" evidence="9">
    <location>
        <begin position="28"/>
        <end position="308"/>
    </location>
</feature>
<accession>A0ABU4S6N4</accession>
<dbReference type="Proteomes" id="UP001271890">
    <property type="component" value="Unassembled WGS sequence"/>
</dbReference>
<evidence type="ECO:0000313" key="10">
    <source>
        <dbReference type="EMBL" id="MDX7986716.1"/>
    </source>
</evidence>
<evidence type="ECO:0000256" key="4">
    <source>
        <dbReference type="ARBA" id="ARBA00022840"/>
    </source>
</evidence>
<sequence length="554" mass="61206">MTVLTHFFPSKMLSALRGLVCKFFFLYLISMVVWTLIHGLPLVVGFAISRLLDSAVIDPVGSESWWLLGLAVSTMVLRSAILILGLHIDFTLIFKVSAYLKKRILEGINGNFSANGLHLPQGDMLNRIRNDSDEVASFLGWTADFFYRAVLLLIALVVLLSTDVVTTLALLPMVGGLWLGVILKNKVGTLQEEKRQYQGQIASRITDILTGIRDLRLSGKLDLHIERLSTNFERRRMVQAKHQMFTDLLSGLFRNIVMLGTSIVLIVVSARIISGDFTIGKLALFLTYIGWVSEQIFFFGRALANYKNADVCYERIKPLLQIEQPDGQAPIADDALKSLAVRGLCCNRDTQPISFTAIPNQLIVVNGEVGSGKSRMLRGLLALEQRLSGSVLWNDKEVCGNDHWWQSPKVAYARQGAGFIGGTVRDNLALGNNAISDETMERALTAVYLKSGSPDLPEGLDTVLGSGGARQLSGGQRQRLTLARMLCHPAEVYVVDDCDSSLDADTARAIWLLLPKQWPGIWIVASQNIDLLAQADQVLTIKRWSEKHELCGGI</sequence>
<dbReference type="Gene3D" id="3.40.50.300">
    <property type="entry name" value="P-loop containing nucleotide triphosphate hydrolases"/>
    <property type="match status" value="1"/>
</dbReference>
<keyword evidence="3" id="KW-0547">Nucleotide-binding</keyword>
<dbReference type="SUPFAM" id="SSF90123">
    <property type="entry name" value="ABC transporter transmembrane region"/>
    <property type="match status" value="1"/>
</dbReference>
<proteinExistence type="predicted"/>
<dbReference type="Pfam" id="PF00005">
    <property type="entry name" value="ABC_tran"/>
    <property type="match status" value="1"/>
</dbReference>
<reference evidence="11" key="1">
    <citation type="journal article" date="2024" name="Toxins">
        <title>Genome Sequence Analysis of Native Xenorhabdus Strains Isolated from Entomopathogenic Nematodes in Argentina.</title>
        <authorList>
            <person name="Palma L."/>
            <person name="Frizzo L."/>
            <person name="Kaiser S."/>
            <person name="Berry C."/>
            <person name="Caballero P."/>
            <person name="Bode H.B."/>
            <person name="Del Valle E.E."/>
        </authorList>
    </citation>
    <scope>NUCLEOTIDE SEQUENCE [LARGE SCALE GENOMIC DNA]</scope>
    <source>
        <strain evidence="11">12</strain>
    </source>
</reference>
<keyword evidence="6 7" id="KW-0472">Membrane</keyword>
<dbReference type="SUPFAM" id="SSF52540">
    <property type="entry name" value="P-loop containing nucleoside triphosphate hydrolases"/>
    <property type="match status" value="1"/>
</dbReference>
<dbReference type="Gene3D" id="1.20.1560.10">
    <property type="entry name" value="ABC transporter type 1, transmembrane domain"/>
    <property type="match status" value="1"/>
</dbReference>
<organism evidence="10 11">
    <name type="scientific">Xenorhabdus santafensis</name>
    <dbReference type="NCBI Taxonomy" id="2582833"/>
    <lineage>
        <taxon>Bacteria</taxon>
        <taxon>Pseudomonadati</taxon>
        <taxon>Pseudomonadota</taxon>
        <taxon>Gammaproteobacteria</taxon>
        <taxon>Enterobacterales</taxon>
        <taxon>Morganellaceae</taxon>
        <taxon>Xenorhabdus</taxon>
    </lineage>
</organism>
<feature type="domain" description="ABC transporter" evidence="8">
    <location>
        <begin position="334"/>
        <end position="554"/>
    </location>
</feature>